<keyword evidence="1" id="KW-0472">Membrane</keyword>
<accession>A0A4Q5HBC4</accession>
<proteinExistence type="predicted"/>
<evidence type="ECO:0000313" key="3">
    <source>
        <dbReference type="Proteomes" id="UP000291191"/>
    </source>
</evidence>
<keyword evidence="1" id="KW-1133">Transmembrane helix</keyword>
<gene>
    <name evidence="2" type="ORF">EAJ06_15475</name>
</gene>
<dbReference type="EMBL" id="RCXO01000020">
    <property type="protein sequence ID" value="RYT79090.1"/>
    <property type="molecule type" value="Genomic_DNA"/>
</dbReference>
<keyword evidence="1" id="KW-0812">Transmembrane</keyword>
<evidence type="ECO:0000313" key="2">
    <source>
        <dbReference type="EMBL" id="RYT79090.1"/>
    </source>
</evidence>
<organism evidence="2 3">
    <name type="scientific">Bacteroides intestinalis</name>
    <dbReference type="NCBI Taxonomy" id="329854"/>
    <lineage>
        <taxon>Bacteria</taxon>
        <taxon>Pseudomonadati</taxon>
        <taxon>Bacteroidota</taxon>
        <taxon>Bacteroidia</taxon>
        <taxon>Bacteroidales</taxon>
        <taxon>Bacteroidaceae</taxon>
        <taxon>Bacteroides</taxon>
    </lineage>
</organism>
<sequence length="396" mass="45014">MMGFFLCTFVAYTFINAMKYYKQTLYILCGLLLITVGVLVHSLYLSGVENQEKDKQTAKMLLKDAAVGWVSQEFDNLGVPYSASGDKNEVKNPQRRMITATGTLVVNVDSVKEQKRLLSSDLLASMVCYLFKHKGSSIGGLNEQWQKKLDASLPHYYSALEFMSQMPNTEKSFQRTIAGNPTLCLPENKLGDYYLDNMYFLSVKAYLSAPSVWWCADWRRMDIVLYIGVLILGICILVFLLIYNRNRVPNDKVNVLSSDVLVRHDEFLLSDTILSADTIVSDDEIVCSLGNAKYQLREILFDEKEMAITYKGQVKQCSKQPYKLLSAFIHAKDHFLSDGRIAEICDWNLDDIGLEGKRKTAMSKLRGLLESDNSRVNIVRMRNEKDEVGFVLLLTK</sequence>
<protein>
    <submittedName>
        <fullName evidence="2">Uncharacterized protein</fullName>
    </submittedName>
</protein>
<reference evidence="2 3" key="1">
    <citation type="journal article" date="2019" name="Science, e1252229">
        <title>Invertible promoters mediate bacterial phase variation, antibiotic resistance, and host adaptation in the gut.</title>
        <authorList>
            <person name="Jiang X."/>
            <person name="Hall A.B."/>
            <person name="Arthur T.D."/>
            <person name="Plichta D.R."/>
            <person name="Covington C.T."/>
            <person name="Poyet M."/>
            <person name="Crothers J."/>
            <person name="Moses P.L."/>
            <person name="Tolonen A.C."/>
            <person name="Vlamakis H."/>
            <person name="Alm E.J."/>
            <person name="Xavier R.J."/>
        </authorList>
    </citation>
    <scope>NUCLEOTIDE SEQUENCE [LARGE SCALE GENOMIC DNA]</scope>
    <source>
        <strain evidence="3">bf_0095</strain>
    </source>
</reference>
<dbReference type="OrthoDB" id="1044438at2"/>
<name>A0A4Q5HBC4_9BACE</name>
<keyword evidence="3" id="KW-1185">Reference proteome</keyword>
<evidence type="ECO:0000256" key="1">
    <source>
        <dbReference type="SAM" id="Phobius"/>
    </source>
</evidence>
<dbReference type="Proteomes" id="UP000291191">
    <property type="component" value="Unassembled WGS sequence"/>
</dbReference>
<feature type="transmembrane region" description="Helical" evidence="1">
    <location>
        <begin position="223"/>
        <end position="243"/>
    </location>
</feature>
<comment type="caution">
    <text evidence="2">The sequence shown here is derived from an EMBL/GenBank/DDBJ whole genome shotgun (WGS) entry which is preliminary data.</text>
</comment>
<feature type="transmembrane region" description="Helical" evidence="1">
    <location>
        <begin position="25"/>
        <end position="45"/>
    </location>
</feature>
<dbReference type="AlphaFoldDB" id="A0A4Q5HBC4"/>